<dbReference type="InterPro" id="IPR019492">
    <property type="entry name" value="Cyclo-malto-dextrinase_C"/>
</dbReference>
<evidence type="ECO:0000313" key="7">
    <source>
        <dbReference type="Proteomes" id="UP001181355"/>
    </source>
</evidence>
<evidence type="ECO:0000256" key="4">
    <source>
        <dbReference type="SAM" id="SignalP"/>
    </source>
</evidence>
<dbReference type="InterPro" id="IPR013783">
    <property type="entry name" value="Ig-like_fold"/>
</dbReference>
<dbReference type="InterPro" id="IPR006047">
    <property type="entry name" value="GH13_cat_dom"/>
</dbReference>
<dbReference type="Gene3D" id="2.60.40.10">
    <property type="entry name" value="Immunoglobulins"/>
    <property type="match status" value="1"/>
</dbReference>
<keyword evidence="1 6" id="KW-0378">Hydrolase</keyword>
<dbReference type="PANTHER" id="PTHR10357:SF210">
    <property type="entry name" value="MALTODEXTRIN GLUCOSIDASE"/>
    <property type="match status" value="1"/>
</dbReference>
<dbReference type="InterPro" id="IPR017853">
    <property type="entry name" value="GH"/>
</dbReference>
<feature type="signal peptide" evidence="4">
    <location>
        <begin position="1"/>
        <end position="32"/>
    </location>
</feature>
<feature type="compositionally biased region" description="Basic and acidic residues" evidence="3">
    <location>
        <begin position="183"/>
        <end position="196"/>
    </location>
</feature>
<dbReference type="Proteomes" id="UP001181355">
    <property type="component" value="Chromosome"/>
</dbReference>
<evidence type="ECO:0000313" key="6">
    <source>
        <dbReference type="EMBL" id="WMW79738.1"/>
    </source>
</evidence>
<accession>A0ABY9RFW1</accession>
<dbReference type="PANTHER" id="PTHR10357">
    <property type="entry name" value="ALPHA-AMYLASE FAMILY MEMBER"/>
    <property type="match status" value="1"/>
</dbReference>
<sequence length="665" mass="75117">MKANPTQRRFPTRNILAILGAAFFLALSLSSAASPSTTSSSASPPQNSSRIQRIEPSSWWIGMQSPQLQIMVYGEKIAELRARLNYAGVRLLKQSSLDNPNYVFLDLEISPQTPAGKLKIEWYSAAQASTSASVAESEIDLMERRPQSAQRQGFTSADAIYLVVPDRFANGSSANDSVPGMREAAKRSDPGGRHGGDIAGLRQHLDYIASLGFTMLWPTPLVENDQAINSYHGYAATDFYRVDPRFGSNHDYQLLVKEAKQRGIGVIHDVVLNHIGSYHWWMRDLPSKDWINQREAYVETNHVRATVQDPHASKHDQVLFEQGWFVRTMPDLNQSNPYLATYLIQNAIWWIEFADLAGLRVDTYSYSNKHFLAQWSKRLMDEYPNLNLVGEEWSMNPAIVAYWQKDKVNQDGYRSYLPSMMDFSVYDSLHLALSGKHADEAKTTQHKADMQHLYLAATNDFQYAHPDNLTIFEGNHDTPRIFSSLGKDPALWRMAMVYLATMRGIPQMFYGTELQMSSPQKRDDGKVRSDFPGGWHGDTVNAFTGQGLSAQTHQAQEFVKKLFNWRKNEAAVQHGQFIHFIPENNCYVYFRVGAKNSANGQKKIIMVVLNRNESSVKLAMKRYSELIGKAQQGRDILQAKDIHFGPSLNVAGKSASIFEIVLDQN</sequence>
<evidence type="ECO:0000256" key="1">
    <source>
        <dbReference type="ARBA" id="ARBA00022801"/>
    </source>
</evidence>
<keyword evidence="4" id="KW-0732">Signal</keyword>
<protein>
    <submittedName>
        <fullName evidence="6">Glycoside hydrolase family 13 protein</fullName>
    </submittedName>
</protein>
<dbReference type="Gene3D" id="2.60.40.1180">
    <property type="entry name" value="Golgi alpha-mannosidase II"/>
    <property type="match status" value="1"/>
</dbReference>
<dbReference type="Pfam" id="PF00128">
    <property type="entry name" value="Alpha-amylase"/>
    <property type="match status" value="1"/>
</dbReference>
<evidence type="ECO:0000256" key="2">
    <source>
        <dbReference type="ARBA" id="ARBA00023295"/>
    </source>
</evidence>
<keyword evidence="2" id="KW-0326">Glycosidase</keyword>
<dbReference type="InterPro" id="IPR014756">
    <property type="entry name" value="Ig_E-set"/>
</dbReference>
<dbReference type="SMART" id="SM00642">
    <property type="entry name" value="Aamy"/>
    <property type="match status" value="1"/>
</dbReference>
<evidence type="ECO:0000259" key="5">
    <source>
        <dbReference type="SMART" id="SM00642"/>
    </source>
</evidence>
<feature type="region of interest" description="Disordered" evidence="3">
    <location>
        <begin position="173"/>
        <end position="196"/>
    </location>
</feature>
<evidence type="ECO:0000256" key="3">
    <source>
        <dbReference type="SAM" id="MobiDB-lite"/>
    </source>
</evidence>
<dbReference type="InterPro" id="IPR015171">
    <property type="entry name" value="Cyc-maltodext_N"/>
</dbReference>
<dbReference type="InterPro" id="IPR013780">
    <property type="entry name" value="Glyco_hydro_b"/>
</dbReference>
<feature type="chain" id="PRO_5045702056" evidence="4">
    <location>
        <begin position="33"/>
        <end position="665"/>
    </location>
</feature>
<reference evidence="6" key="1">
    <citation type="submission" date="2023-09" db="EMBL/GenBank/DDBJ databases">
        <title>Undibacterium sp. 20NA77.5 isolated from freshwater.</title>
        <authorList>
            <person name="Le V."/>
            <person name="Ko S.-R."/>
            <person name="Ahn C.-Y."/>
            <person name="Oh H.-M."/>
        </authorList>
    </citation>
    <scope>NUCLEOTIDE SEQUENCE</scope>
    <source>
        <strain evidence="6">20NA77.5</strain>
    </source>
</reference>
<dbReference type="CDD" id="cd11340">
    <property type="entry name" value="AmyAc_bac_CMD_like_3"/>
    <property type="match status" value="1"/>
</dbReference>
<dbReference type="Gene3D" id="3.20.20.80">
    <property type="entry name" value="Glycosidases"/>
    <property type="match status" value="1"/>
</dbReference>
<proteinExistence type="predicted"/>
<dbReference type="GO" id="GO:0016787">
    <property type="term" value="F:hydrolase activity"/>
    <property type="evidence" value="ECO:0007669"/>
    <property type="project" value="UniProtKB-KW"/>
</dbReference>
<dbReference type="Pfam" id="PF10438">
    <property type="entry name" value="Cyc-maltodext_C"/>
    <property type="match status" value="1"/>
</dbReference>
<dbReference type="SUPFAM" id="SSF51011">
    <property type="entry name" value="Glycosyl hydrolase domain"/>
    <property type="match status" value="1"/>
</dbReference>
<organism evidence="6 7">
    <name type="scientific">Undibacterium cyanobacteriorum</name>
    <dbReference type="NCBI Taxonomy" id="3073561"/>
    <lineage>
        <taxon>Bacteria</taxon>
        <taxon>Pseudomonadati</taxon>
        <taxon>Pseudomonadota</taxon>
        <taxon>Betaproteobacteria</taxon>
        <taxon>Burkholderiales</taxon>
        <taxon>Oxalobacteraceae</taxon>
        <taxon>Undibacterium</taxon>
    </lineage>
</organism>
<dbReference type="Pfam" id="PF09087">
    <property type="entry name" value="Cyc-maltodext_N"/>
    <property type="match status" value="1"/>
</dbReference>
<dbReference type="EMBL" id="CP133720">
    <property type="protein sequence ID" value="WMW79738.1"/>
    <property type="molecule type" value="Genomic_DNA"/>
</dbReference>
<dbReference type="RefSeq" id="WP_309481233.1">
    <property type="nucleotide sequence ID" value="NZ_CP133720.1"/>
</dbReference>
<gene>
    <name evidence="6" type="ORF">RF679_13895</name>
</gene>
<name>A0ABY9RFW1_9BURK</name>
<feature type="domain" description="Glycosyl hydrolase family 13 catalytic" evidence="5">
    <location>
        <begin position="162"/>
        <end position="566"/>
    </location>
</feature>
<dbReference type="SUPFAM" id="SSF81296">
    <property type="entry name" value="E set domains"/>
    <property type="match status" value="1"/>
</dbReference>
<dbReference type="SUPFAM" id="SSF51445">
    <property type="entry name" value="(Trans)glycosidases"/>
    <property type="match status" value="1"/>
</dbReference>
<keyword evidence="7" id="KW-1185">Reference proteome</keyword>